<name>A0A8T2T1I5_CERRI</name>
<evidence type="ECO:0000313" key="2">
    <source>
        <dbReference type="EMBL" id="KAH7388268.1"/>
    </source>
</evidence>
<protein>
    <submittedName>
        <fullName evidence="2">Uncharacterized protein</fullName>
    </submittedName>
</protein>
<organism evidence="2 3">
    <name type="scientific">Ceratopteris richardii</name>
    <name type="common">Triangle waterfern</name>
    <dbReference type="NCBI Taxonomy" id="49495"/>
    <lineage>
        <taxon>Eukaryota</taxon>
        <taxon>Viridiplantae</taxon>
        <taxon>Streptophyta</taxon>
        <taxon>Embryophyta</taxon>
        <taxon>Tracheophyta</taxon>
        <taxon>Polypodiopsida</taxon>
        <taxon>Polypodiidae</taxon>
        <taxon>Polypodiales</taxon>
        <taxon>Pteridineae</taxon>
        <taxon>Pteridaceae</taxon>
        <taxon>Parkerioideae</taxon>
        <taxon>Ceratopteris</taxon>
    </lineage>
</organism>
<dbReference type="EMBL" id="CM035421">
    <property type="protein sequence ID" value="KAH7388268.1"/>
    <property type="molecule type" value="Genomic_DNA"/>
</dbReference>
<keyword evidence="3" id="KW-1185">Reference proteome</keyword>
<feature type="region of interest" description="Disordered" evidence="1">
    <location>
        <begin position="65"/>
        <end position="102"/>
    </location>
</feature>
<feature type="compositionally biased region" description="Low complexity" evidence="1">
    <location>
        <begin position="79"/>
        <end position="88"/>
    </location>
</feature>
<dbReference type="Proteomes" id="UP000825935">
    <property type="component" value="Chromosome 16"/>
</dbReference>
<dbReference type="AlphaFoldDB" id="A0A8T2T1I5"/>
<sequence>MDKVVSNLLTQRSVKCMYEEHDLFIMQSPLGCELLGQQPIKTSFNNSSLSSTLVIKNQENLAEHKESAGSSTFYREDQQINSSNIQSSPSCEHLYRRGISQA</sequence>
<reference evidence="2" key="1">
    <citation type="submission" date="2021-08" db="EMBL/GenBank/DDBJ databases">
        <title>WGS assembly of Ceratopteris richardii.</title>
        <authorList>
            <person name="Marchant D.B."/>
            <person name="Chen G."/>
            <person name="Jenkins J."/>
            <person name="Shu S."/>
            <person name="Leebens-Mack J."/>
            <person name="Grimwood J."/>
            <person name="Schmutz J."/>
            <person name="Soltis P."/>
            <person name="Soltis D."/>
            <person name="Chen Z.-H."/>
        </authorList>
    </citation>
    <scope>NUCLEOTIDE SEQUENCE</scope>
    <source>
        <strain evidence="2">Whitten #5841</strain>
        <tissue evidence="2">Leaf</tissue>
    </source>
</reference>
<evidence type="ECO:0000256" key="1">
    <source>
        <dbReference type="SAM" id="MobiDB-lite"/>
    </source>
</evidence>
<proteinExistence type="predicted"/>
<gene>
    <name evidence="2" type="ORF">KP509_16G067000</name>
</gene>
<evidence type="ECO:0000313" key="3">
    <source>
        <dbReference type="Proteomes" id="UP000825935"/>
    </source>
</evidence>
<comment type="caution">
    <text evidence="2">The sequence shown here is derived from an EMBL/GenBank/DDBJ whole genome shotgun (WGS) entry which is preliminary data.</text>
</comment>
<accession>A0A8T2T1I5</accession>